<name>A0ABT0J5S3_9MICO</name>
<dbReference type="Gene3D" id="3.40.50.620">
    <property type="entry name" value="HUPs"/>
    <property type="match status" value="1"/>
</dbReference>
<feature type="region of interest" description="Disordered" evidence="1">
    <location>
        <begin position="1"/>
        <end position="21"/>
    </location>
</feature>
<sequence length="411" mass="43709">MTTTADRGAAADRAPGGGGASIERLTATEIAVGMPLGHEPVPAAPDGPAGQDGPAEGARAVLEELTAQALRAGPVVVSFSGGRDSSAVLAVAVHVARQEGLPLPVPTALVYPDLPHADESDWQRAVLDHLGLADRLVTVTVTDQERLLGAAALASLDRHGLVWPAAAHADALVDTVAPGTRLLTGEGGDEVLGVRRVTPWTVARAHGRPHGARHLRELAGTVGGAALPLGPLTSHNPWIDAPPWLRGPARAALRRHVAARARTPWRYDRATAAMASWRVPSVLARNLQALADDRGVRWHHPLQDPRFVRALARDGGAWGFRGRTDTMRFLFADLLPDAVLARRSKAAFNGSRFGADERDFAVGWDGSGVDDRLVDAVALRRHWLGDRPAGFTGPLLHQAWLARALPREETR</sequence>
<reference evidence="3 4" key="1">
    <citation type="submission" date="2022-02" db="EMBL/GenBank/DDBJ databases">
        <title>The car tank lid bacteriome: a reservoir of bacteria with potential in bioremediation of fuel.</title>
        <authorList>
            <person name="Vidal-Verdu A."/>
            <person name="Gomez-Martinez D."/>
            <person name="Latorre-Perez A."/>
            <person name="Pereto J."/>
            <person name="Porcar M."/>
        </authorList>
    </citation>
    <scope>NUCLEOTIDE SEQUENCE [LARGE SCALE GENOMIC DNA]</scope>
    <source>
        <strain evidence="3 4">4D.3</strain>
    </source>
</reference>
<gene>
    <name evidence="3" type="ORF">M1843_13930</name>
</gene>
<proteinExistence type="predicted"/>
<comment type="caution">
    <text evidence="3">The sequence shown here is derived from an EMBL/GenBank/DDBJ whole genome shotgun (WGS) entry which is preliminary data.</text>
</comment>
<feature type="region of interest" description="Disordered" evidence="1">
    <location>
        <begin position="36"/>
        <end position="55"/>
    </location>
</feature>
<dbReference type="Proteomes" id="UP001651050">
    <property type="component" value="Unassembled WGS sequence"/>
</dbReference>
<dbReference type="InterPro" id="IPR001962">
    <property type="entry name" value="Asn_synthase"/>
</dbReference>
<evidence type="ECO:0000313" key="3">
    <source>
        <dbReference type="EMBL" id="MCK9794846.1"/>
    </source>
</evidence>
<keyword evidence="4" id="KW-1185">Reference proteome</keyword>
<feature type="compositionally biased region" description="Low complexity" evidence="1">
    <location>
        <begin position="1"/>
        <end position="14"/>
    </location>
</feature>
<protein>
    <submittedName>
        <fullName evidence="3">Asparagine synthase-related protein</fullName>
    </submittedName>
</protein>
<evidence type="ECO:0000313" key="4">
    <source>
        <dbReference type="Proteomes" id="UP001651050"/>
    </source>
</evidence>
<dbReference type="EMBL" id="JALQCY010000004">
    <property type="protein sequence ID" value="MCK9794846.1"/>
    <property type="molecule type" value="Genomic_DNA"/>
</dbReference>
<dbReference type="SUPFAM" id="SSF52402">
    <property type="entry name" value="Adenine nucleotide alpha hydrolases-like"/>
    <property type="match status" value="1"/>
</dbReference>
<evidence type="ECO:0000256" key="1">
    <source>
        <dbReference type="SAM" id="MobiDB-lite"/>
    </source>
</evidence>
<dbReference type="InterPro" id="IPR014729">
    <property type="entry name" value="Rossmann-like_a/b/a_fold"/>
</dbReference>
<dbReference type="Pfam" id="PF00733">
    <property type="entry name" value="Asn_synthase"/>
    <property type="match status" value="1"/>
</dbReference>
<dbReference type="RefSeq" id="WP_416344707.1">
    <property type="nucleotide sequence ID" value="NZ_JALQCY010000004.1"/>
</dbReference>
<evidence type="ECO:0000259" key="2">
    <source>
        <dbReference type="Pfam" id="PF00733"/>
    </source>
</evidence>
<accession>A0ABT0J5S3</accession>
<feature type="domain" description="Asparagine synthetase" evidence="2">
    <location>
        <begin position="59"/>
        <end position="350"/>
    </location>
</feature>
<organism evidence="3 4">
    <name type="scientific">Isoptericola peretonis</name>
    <dbReference type="NCBI Taxonomy" id="2918523"/>
    <lineage>
        <taxon>Bacteria</taxon>
        <taxon>Bacillati</taxon>
        <taxon>Actinomycetota</taxon>
        <taxon>Actinomycetes</taxon>
        <taxon>Micrococcales</taxon>
        <taxon>Promicromonosporaceae</taxon>
        <taxon>Isoptericola</taxon>
    </lineage>
</organism>